<feature type="compositionally biased region" description="Basic and acidic residues" evidence="1">
    <location>
        <begin position="84"/>
        <end position="97"/>
    </location>
</feature>
<proteinExistence type="predicted"/>
<evidence type="ECO:0000313" key="2">
    <source>
        <dbReference type="EMBL" id="KAJ1178654.1"/>
    </source>
</evidence>
<protein>
    <submittedName>
        <fullName evidence="2">Uncharacterized protein</fullName>
    </submittedName>
</protein>
<name>A0AAV7TPQ3_PLEWA</name>
<organism evidence="2 3">
    <name type="scientific">Pleurodeles waltl</name>
    <name type="common">Iberian ribbed newt</name>
    <dbReference type="NCBI Taxonomy" id="8319"/>
    <lineage>
        <taxon>Eukaryota</taxon>
        <taxon>Metazoa</taxon>
        <taxon>Chordata</taxon>
        <taxon>Craniata</taxon>
        <taxon>Vertebrata</taxon>
        <taxon>Euteleostomi</taxon>
        <taxon>Amphibia</taxon>
        <taxon>Batrachia</taxon>
        <taxon>Caudata</taxon>
        <taxon>Salamandroidea</taxon>
        <taxon>Salamandridae</taxon>
        <taxon>Pleurodelinae</taxon>
        <taxon>Pleurodeles</taxon>
    </lineage>
</organism>
<evidence type="ECO:0000313" key="3">
    <source>
        <dbReference type="Proteomes" id="UP001066276"/>
    </source>
</evidence>
<feature type="region of interest" description="Disordered" evidence="1">
    <location>
        <begin position="36"/>
        <end position="112"/>
    </location>
</feature>
<sequence length="178" mass="19703">MREAIITPPGALGTREAIITPHGKKRGLTVGARKVSVPTRGGGARTHPPPLVPAVRSRHLPHFSGKKKAVRPRGNTQEQLILAQEKRQRWNRPRSESEGTEENNGQSFAEEGELLGNPFQASEELKERDNHSLKVCEGSEERVTAEVPSAIIRREGMGRYNLRPHISVPGKLKDYVLS</sequence>
<comment type="caution">
    <text evidence="2">The sequence shown here is derived from an EMBL/GenBank/DDBJ whole genome shotgun (WGS) entry which is preliminary data.</text>
</comment>
<dbReference type="EMBL" id="JANPWB010000006">
    <property type="protein sequence ID" value="KAJ1178654.1"/>
    <property type="molecule type" value="Genomic_DNA"/>
</dbReference>
<evidence type="ECO:0000256" key="1">
    <source>
        <dbReference type="SAM" id="MobiDB-lite"/>
    </source>
</evidence>
<gene>
    <name evidence="2" type="ORF">NDU88_003896</name>
</gene>
<feature type="compositionally biased region" description="Basic residues" evidence="1">
    <location>
        <begin position="56"/>
        <end position="71"/>
    </location>
</feature>
<dbReference type="Proteomes" id="UP001066276">
    <property type="component" value="Chromosome 3_2"/>
</dbReference>
<accession>A0AAV7TPQ3</accession>
<reference evidence="2" key="1">
    <citation type="journal article" date="2022" name="bioRxiv">
        <title>Sequencing and chromosome-scale assembly of the giantPleurodeles waltlgenome.</title>
        <authorList>
            <person name="Brown T."/>
            <person name="Elewa A."/>
            <person name="Iarovenko S."/>
            <person name="Subramanian E."/>
            <person name="Araus A.J."/>
            <person name="Petzold A."/>
            <person name="Susuki M."/>
            <person name="Suzuki K.-i.T."/>
            <person name="Hayashi T."/>
            <person name="Toyoda A."/>
            <person name="Oliveira C."/>
            <person name="Osipova E."/>
            <person name="Leigh N.D."/>
            <person name="Simon A."/>
            <person name="Yun M.H."/>
        </authorList>
    </citation>
    <scope>NUCLEOTIDE SEQUENCE</scope>
    <source>
        <strain evidence="2">20211129_DDA</strain>
        <tissue evidence="2">Liver</tissue>
    </source>
</reference>
<keyword evidence="3" id="KW-1185">Reference proteome</keyword>
<dbReference type="AlphaFoldDB" id="A0AAV7TPQ3"/>